<dbReference type="AlphaFoldDB" id="A0A5A9N6J6"/>
<dbReference type="GO" id="GO:0031588">
    <property type="term" value="C:nucleotide-activated protein kinase complex"/>
    <property type="evidence" value="ECO:0007669"/>
    <property type="project" value="TreeGrafter"/>
</dbReference>
<dbReference type="GO" id="GO:0019887">
    <property type="term" value="F:protein kinase regulator activity"/>
    <property type="evidence" value="ECO:0007669"/>
    <property type="project" value="TreeGrafter"/>
</dbReference>
<evidence type="ECO:0000256" key="15">
    <source>
        <dbReference type="PROSITE-ProRule" id="PRU00703"/>
    </source>
</evidence>
<evidence type="ECO:0000313" key="19">
    <source>
        <dbReference type="EMBL" id="KAA0704661.1"/>
    </source>
</evidence>
<dbReference type="GO" id="GO:0005743">
    <property type="term" value="C:mitochondrial inner membrane"/>
    <property type="evidence" value="ECO:0007669"/>
    <property type="project" value="UniProtKB-SubCell"/>
</dbReference>
<feature type="domain" description="CBS" evidence="18">
    <location>
        <begin position="410"/>
        <end position="484"/>
    </location>
</feature>
<dbReference type="InterPro" id="IPR013288">
    <property type="entry name" value="Cyt_c_oxidase_su4"/>
</dbReference>
<evidence type="ECO:0000256" key="8">
    <source>
        <dbReference type="ARBA" id="ARBA00022792"/>
    </source>
</evidence>
<dbReference type="FunFam" id="1.10.442.10:FF:000001">
    <property type="entry name" value="Cytochrome c oxidase subunit 4 isoform 1"/>
    <property type="match status" value="1"/>
</dbReference>
<dbReference type="PROSITE" id="PS51371">
    <property type="entry name" value="CBS"/>
    <property type="match status" value="3"/>
</dbReference>
<dbReference type="InterPro" id="IPR050511">
    <property type="entry name" value="AMPK_gamma/SDS23_families"/>
</dbReference>
<evidence type="ECO:0000256" key="11">
    <source>
        <dbReference type="ARBA" id="ARBA00023128"/>
    </source>
</evidence>
<feature type="domain" description="CBS" evidence="18">
    <location>
        <begin position="491"/>
        <end position="553"/>
    </location>
</feature>
<keyword evidence="13" id="KW-0444">Lipid biosynthesis</keyword>
<evidence type="ECO:0000256" key="16">
    <source>
        <dbReference type="SAM" id="MobiDB-lite"/>
    </source>
</evidence>
<reference evidence="19 20" key="1">
    <citation type="journal article" date="2019" name="Mol. Ecol. Resour.">
        <title>Chromosome-level genome assembly of Triplophysa tibetana, a fish adapted to the harsh high-altitude environment of the Tibetan Plateau.</title>
        <authorList>
            <person name="Yang X."/>
            <person name="Liu H."/>
            <person name="Ma Z."/>
            <person name="Zou Y."/>
            <person name="Zou M."/>
            <person name="Mao Y."/>
            <person name="Li X."/>
            <person name="Wang H."/>
            <person name="Chen T."/>
            <person name="Wang W."/>
            <person name="Yang R."/>
        </authorList>
    </citation>
    <scope>NUCLEOTIDE SEQUENCE [LARGE SCALE GENOMIC DNA]</scope>
    <source>
        <strain evidence="19">TTIB1903HZAU</strain>
        <tissue evidence="19">Muscle</tissue>
    </source>
</reference>
<feature type="compositionally biased region" description="Low complexity" evidence="16">
    <location>
        <begin position="56"/>
        <end position="81"/>
    </location>
</feature>
<keyword evidence="9 17" id="KW-1133">Transmembrane helix</keyword>
<evidence type="ECO:0000313" key="20">
    <source>
        <dbReference type="Proteomes" id="UP000324632"/>
    </source>
</evidence>
<protein>
    <submittedName>
        <fullName evidence="19">5'-AMP-activated protein kinase subunit gamma-2</fullName>
    </submittedName>
</protein>
<keyword evidence="11" id="KW-0496">Mitochondrion</keyword>
<dbReference type="PANTHER" id="PTHR13780:SF122">
    <property type="entry name" value="5'-AMP-ACTIVATED PROTEIN KINASE SUBUNIT GAMMA-2"/>
    <property type="match status" value="1"/>
</dbReference>
<keyword evidence="12 17" id="KW-0472">Membrane</keyword>
<evidence type="ECO:0000256" key="4">
    <source>
        <dbReference type="ARBA" id="ARBA00008135"/>
    </source>
</evidence>
<feature type="domain" description="CBS" evidence="18">
    <location>
        <begin position="337"/>
        <end position="397"/>
    </location>
</feature>
<gene>
    <name evidence="19" type="ORF">E1301_Tti001024</name>
</gene>
<dbReference type="InterPro" id="IPR000644">
    <property type="entry name" value="CBS_dom"/>
</dbReference>
<evidence type="ECO:0000256" key="7">
    <source>
        <dbReference type="ARBA" id="ARBA00022737"/>
    </source>
</evidence>
<dbReference type="InterPro" id="IPR004203">
    <property type="entry name" value="Cyt_c_oxidase_su4_fam"/>
</dbReference>
<comment type="subunit">
    <text evidence="5">Component of the cytochrome c oxidase (complex IV, CIV), a multisubunit enzyme composed of 14 subunits. The complex is composed of a catalytic core of 3 subunits MT-CO1, MT-CO2 and MT-CO3, encoded in the mitochondrial DNA, and 11 supernumerary subunits COX4I, COX5A, COX5B, COX6A, COX6B, COX6C, COX7A, COX7B, COX7C, COX8 and NDUFA4, which are encoded in the nuclear genome. The complex exists as a monomer or a dimer and forms supercomplexes (SCs) in the inner mitochondrial membrane with NADH-ubiquinone oxidoreductase (complex I, CI) and ubiquinol-cytochrome c oxidoreductase (cytochrome b-c1 complex, complex III, CIII), resulting in different assemblies (supercomplex SCI(1)III(2)IV(1) and megacomplex MCI(2)III(2)IV(2)).</text>
</comment>
<keyword evidence="19" id="KW-0808">Transferase</keyword>
<evidence type="ECO:0000259" key="18">
    <source>
        <dbReference type="PROSITE" id="PS51371"/>
    </source>
</evidence>
<feature type="compositionally biased region" description="Basic and acidic residues" evidence="16">
    <location>
        <begin position="36"/>
        <end position="50"/>
    </location>
</feature>
<dbReference type="Proteomes" id="UP000324632">
    <property type="component" value="Chromosome 22"/>
</dbReference>
<keyword evidence="6 17" id="KW-0812">Transmembrane</keyword>
<feature type="region of interest" description="Disordered" evidence="16">
    <location>
        <begin position="23"/>
        <end position="106"/>
    </location>
</feature>
<feature type="transmembrane region" description="Helical" evidence="17">
    <location>
        <begin position="625"/>
        <end position="645"/>
    </location>
</feature>
<keyword evidence="10 15" id="KW-0129">CBS domain</keyword>
<dbReference type="SUPFAM" id="SSF54631">
    <property type="entry name" value="CBS-domain pair"/>
    <property type="match status" value="2"/>
</dbReference>
<keyword evidence="19" id="KW-0418">Kinase</keyword>
<dbReference type="SUPFAM" id="SSF81406">
    <property type="entry name" value="Mitochondrial cytochrome c oxidase subunit IV"/>
    <property type="match status" value="1"/>
</dbReference>
<dbReference type="GO" id="GO:0006633">
    <property type="term" value="P:fatty acid biosynthetic process"/>
    <property type="evidence" value="ECO:0007669"/>
    <property type="project" value="UniProtKB-KW"/>
</dbReference>
<evidence type="ECO:0000256" key="6">
    <source>
        <dbReference type="ARBA" id="ARBA00022692"/>
    </source>
</evidence>
<dbReference type="Pfam" id="PF00571">
    <property type="entry name" value="CBS"/>
    <property type="match status" value="3"/>
</dbReference>
<dbReference type="Pfam" id="PF02936">
    <property type="entry name" value="COX4"/>
    <property type="match status" value="1"/>
</dbReference>
<comment type="similarity">
    <text evidence="3">Belongs to the 5'-AMP-activated protein kinase gamma subunit family.</text>
</comment>
<dbReference type="GO" id="GO:0019901">
    <property type="term" value="F:protein kinase binding"/>
    <property type="evidence" value="ECO:0007669"/>
    <property type="project" value="TreeGrafter"/>
</dbReference>
<comment type="similarity">
    <text evidence="4">Belongs to the cytochrome c oxidase IV family.</text>
</comment>
<dbReference type="GO" id="GO:0016208">
    <property type="term" value="F:AMP binding"/>
    <property type="evidence" value="ECO:0007669"/>
    <property type="project" value="TreeGrafter"/>
</dbReference>
<dbReference type="FunFam" id="3.10.580.10:FF:000003">
    <property type="entry name" value="Protein kinase AMP-activated non-catalytic subunit gamma 1"/>
    <property type="match status" value="1"/>
</dbReference>
<keyword evidence="13" id="KW-0443">Lipid metabolism</keyword>
<evidence type="ECO:0000256" key="5">
    <source>
        <dbReference type="ARBA" id="ARBA00011485"/>
    </source>
</evidence>
<proteinExistence type="inferred from homology"/>
<dbReference type="GO" id="GO:0016301">
    <property type="term" value="F:kinase activity"/>
    <property type="evidence" value="ECO:0007669"/>
    <property type="project" value="UniProtKB-KW"/>
</dbReference>
<dbReference type="Gene3D" id="1.10.442.10">
    <property type="entry name" value="Cytochrome c oxidase subunit IV"/>
    <property type="match status" value="1"/>
</dbReference>
<dbReference type="PRINTS" id="PR01873">
    <property type="entry name" value="CYTCOXIDASE4"/>
</dbReference>
<keyword evidence="7" id="KW-0677">Repeat</keyword>
<dbReference type="GO" id="GO:0045277">
    <property type="term" value="C:respiratory chain complex IV"/>
    <property type="evidence" value="ECO:0007669"/>
    <property type="project" value="InterPro"/>
</dbReference>
<keyword evidence="8" id="KW-0999">Mitochondrion inner membrane</keyword>
<accession>A0A5A9N6J6</accession>
<dbReference type="SMART" id="SM00116">
    <property type="entry name" value="CBS"/>
    <property type="match status" value="3"/>
</dbReference>
<comment type="subcellular location">
    <subcellularLocation>
        <location evidence="1">Mitochondrion inner membrane</location>
        <topology evidence="1">Single-pass membrane protein</topology>
    </subcellularLocation>
</comment>
<dbReference type="UniPathway" id="UPA00705"/>
<dbReference type="EMBL" id="SOYY01000022">
    <property type="protein sequence ID" value="KAA0704661.1"/>
    <property type="molecule type" value="Genomic_DNA"/>
</dbReference>
<organism evidence="19 20">
    <name type="scientific">Triplophysa tibetana</name>
    <dbReference type="NCBI Taxonomy" id="1572043"/>
    <lineage>
        <taxon>Eukaryota</taxon>
        <taxon>Metazoa</taxon>
        <taxon>Chordata</taxon>
        <taxon>Craniata</taxon>
        <taxon>Vertebrata</taxon>
        <taxon>Euteleostomi</taxon>
        <taxon>Actinopterygii</taxon>
        <taxon>Neopterygii</taxon>
        <taxon>Teleostei</taxon>
        <taxon>Ostariophysi</taxon>
        <taxon>Cypriniformes</taxon>
        <taxon>Nemacheilidae</taxon>
        <taxon>Triplophysa</taxon>
    </lineage>
</organism>
<evidence type="ECO:0000256" key="2">
    <source>
        <dbReference type="ARBA" id="ARBA00004673"/>
    </source>
</evidence>
<dbReference type="InterPro" id="IPR036639">
    <property type="entry name" value="Cyt_c_oxidase_su4_sf"/>
</dbReference>
<evidence type="ECO:0000256" key="3">
    <source>
        <dbReference type="ARBA" id="ARBA00006750"/>
    </source>
</evidence>
<dbReference type="Gene3D" id="3.10.580.10">
    <property type="entry name" value="CBS-domain"/>
    <property type="match status" value="3"/>
</dbReference>
<evidence type="ECO:0000256" key="10">
    <source>
        <dbReference type="ARBA" id="ARBA00023122"/>
    </source>
</evidence>
<dbReference type="PANTHER" id="PTHR13780">
    <property type="entry name" value="AMP-ACTIVATED PROTEIN KINASE, GAMMA REGULATORY SUBUNIT"/>
    <property type="match status" value="1"/>
</dbReference>
<comment type="caution">
    <text evidence="19">The sequence shown here is derived from an EMBL/GenBank/DDBJ whole genome shotgun (WGS) entry which is preliminary data.</text>
</comment>
<dbReference type="InterPro" id="IPR046342">
    <property type="entry name" value="CBS_dom_sf"/>
</dbReference>
<keyword evidence="13" id="KW-0275">Fatty acid biosynthesis</keyword>
<keyword evidence="13" id="KW-0276">Fatty acid metabolism</keyword>
<comment type="subunit">
    <text evidence="14">AMPK is a heterotrimer of an alpha catalytic subunit (PRKAA1 or PRKAA2), a beta (PRKAB1 or PRKAB2) and a gamma non-catalytic subunits (PRKAG1, PRKAG2 or PRKAG3). Interacts with FNIP1 and FNIP2.</text>
</comment>
<evidence type="ECO:0000256" key="1">
    <source>
        <dbReference type="ARBA" id="ARBA00004434"/>
    </source>
</evidence>
<dbReference type="GO" id="GO:0005634">
    <property type="term" value="C:nucleus"/>
    <property type="evidence" value="ECO:0007669"/>
    <property type="project" value="TreeGrafter"/>
</dbReference>
<dbReference type="GO" id="GO:0006123">
    <property type="term" value="P:mitochondrial electron transport, cytochrome c to oxygen"/>
    <property type="evidence" value="ECO:0007669"/>
    <property type="project" value="InterPro"/>
</dbReference>
<evidence type="ECO:0000256" key="12">
    <source>
        <dbReference type="ARBA" id="ARBA00023136"/>
    </source>
</evidence>
<evidence type="ECO:0000256" key="13">
    <source>
        <dbReference type="ARBA" id="ARBA00023160"/>
    </source>
</evidence>
<evidence type="ECO:0000256" key="14">
    <source>
        <dbReference type="ARBA" id="ARBA00025878"/>
    </source>
</evidence>
<dbReference type="CDD" id="cd00922">
    <property type="entry name" value="Cyt_c_Oxidase_IV"/>
    <property type="match status" value="1"/>
</dbReference>
<sequence length="693" mass="79058">MDPKNKDEKNILRKKRTLRINMPDLSSFSMPFLEGDAEHSNKDSIRKGELSCRSASPTKSFFSRSPFSRPSSPMSAPARTRNSPGSPKSIFPYPSNHEASPKCSHRRSFTGMFRSSSKDSTNPSTSPVSIKLFSRTRKGSGISSSPTTPTQLTKQTPSFLAEVGGHDTVHRSLSSPLDTRHHQIPPFAKPAQGSCSAPISTSRVVSESCSLDRQAANFRSHRSPHRLACQCVFEGVRTARGEGSLTSLRPFLTLSPSSGSQVRGLSEDMLEKLDLEDEAVDQSESDIYMRFMKSHKCYDIVPTSSKLVVFDTTLQVQIYELEEHKIETWRELYLQETFKPLVNIFPDASIFDAVYSLIKNKIHRLPVIDPVSGNALYILTHKRILKFLQLFVCEMPKPAFMKQTLEELSIGTYCNIAFIHPDTPIIKALNIFVERRVSALPVVDEVRKRFLMKTFFFSGKVVDIYSKFDVINLASEKTYNNLDISVTQALMHRSQYFEGVMKCNRFETLEMIVDRIVKAEVHRLVVVDENCSIVGIVSLSDILQALVLNPADVEMMDCSVPQYNNRLDTPLPDVPFVRNLNPEQKKLKEKENGPWTQLTKEEKLAIYRLTHELSYPEMRQGSKEWMTVLGGVFFFLGFTGLLVWWQRDYVYGDVPHTLSPEWIERQTQRMIDMRVNPVHGFSHKWDYEKKQWK</sequence>
<evidence type="ECO:0000256" key="17">
    <source>
        <dbReference type="SAM" id="Phobius"/>
    </source>
</evidence>
<keyword evidence="20" id="KW-1185">Reference proteome</keyword>
<dbReference type="CDD" id="cd04641">
    <property type="entry name" value="CBS_euAMPK_gamma-like_repeat2"/>
    <property type="match status" value="1"/>
</dbReference>
<comment type="pathway">
    <text evidence="2">Energy metabolism; oxidative phosphorylation.</text>
</comment>
<name>A0A5A9N6J6_9TELE</name>
<evidence type="ECO:0000256" key="9">
    <source>
        <dbReference type="ARBA" id="ARBA00022989"/>
    </source>
</evidence>